<comment type="caution">
    <text evidence="1">The sequence shown here is derived from an EMBL/GenBank/DDBJ whole genome shotgun (WGS) entry which is preliminary data.</text>
</comment>
<keyword evidence="2" id="KW-1185">Reference proteome</keyword>
<organism evidence="1 2">
    <name type="scientific">Triplophysa tibetana</name>
    <dbReference type="NCBI Taxonomy" id="1572043"/>
    <lineage>
        <taxon>Eukaryota</taxon>
        <taxon>Metazoa</taxon>
        <taxon>Chordata</taxon>
        <taxon>Craniata</taxon>
        <taxon>Vertebrata</taxon>
        <taxon>Euteleostomi</taxon>
        <taxon>Actinopterygii</taxon>
        <taxon>Neopterygii</taxon>
        <taxon>Teleostei</taxon>
        <taxon>Ostariophysi</taxon>
        <taxon>Cypriniformes</taxon>
        <taxon>Nemacheilidae</taxon>
        <taxon>Triplophysa</taxon>
    </lineage>
</organism>
<gene>
    <name evidence="1" type="ORF">E1301_Tti010100</name>
</gene>
<evidence type="ECO:0000313" key="1">
    <source>
        <dbReference type="EMBL" id="KAA0715522.1"/>
    </source>
</evidence>
<reference evidence="1 2" key="1">
    <citation type="journal article" date="2019" name="Mol. Ecol. Resour.">
        <title>Chromosome-level genome assembly of Triplophysa tibetana, a fish adapted to the harsh high-altitude environment of the Tibetan Plateau.</title>
        <authorList>
            <person name="Yang X."/>
            <person name="Liu H."/>
            <person name="Ma Z."/>
            <person name="Zou Y."/>
            <person name="Zou M."/>
            <person name="Mao Y."/>
            <person name="Li X."/>
            <person name="Wang H."/>
            <person name="Chen T."/>
            <person name="Wang W."/>
            <person name="Yang R."/>
        </authorList>
    </citation>
    <scope>NUCLEOTIDE SEQUENCE [LARGE SCALE GENOMIC DNA]</scope>
    <source>
        <strain evidence="1">TTIB1903HZAU</strain>
        <tissue evidence="1">Muscle</tissue>
    </source>
</reference>
<proteinExistence type="predicted"/>
<evidence type="ECO:0000313" key="2">
    <source>
        <dbReference type="Proteomes" id="UP000324632"/>
    </source>
</evidence>
<accession>A0A5A9P0D0</accession>
<sequence length="226" mass="26130">MSHGFNNNRKYFVITLYKILHNVEMFVQNVTVWCLTGSVETQQNWLEMRFNLTSLNAPLDAFIQNYTNRLEKFCKMQKCMQGRPTLHWRCEGNWAAISYAEVSRANLLHVHRAVSGRIAEERYVSPVLKRLPPRAEGLTTKCRFEEVLSLLRVLGMRTGVRYERLVSFTLFNVSGEYQEALKALFRQSSGWKSKTLFGNGLTENNVAGGLFSVWLSLIEERAQPDR</sequence>
<dbReference type="Proteomes" id="UP000324632">
    <property type="component" value="Chromosome 10"/>
</dbReference>
<name>A0A5A9P0D0_9TELE</name>
<dbReference type="AlphaFoldDB" id="A0A5A9P0D0"/>
<dbReference type="EMBL" id="SOYY01000010">
    <property type="protein sequence ID" value="KAA0715522.1"/>
    <property type="molecule type" value="Genomic_DNA"/>
</dbReference>
<protein>
    <submittedName>
        <fullName evidence="1">Uncharacterized protein</fullName>
    </submittedName>
</protein>